<reference evidence="5 6" key="1">
    <citation type="submission" date="2020-04" db="EMBL/GenBank/DDBJ databases">
        <title>Flammeovirgaceae bacterium KN852 isolated from deep sea.</title>
        <authorList>
            <person name="Zhang D.-C."/>
        </authorList>
    </citation>
    <scope>NUCLEOTIDE SEQUENCE [LARGE SCALE GENOMIC DNA]</scope>
    <source>
        <strain evidence="5 6">KN852</strain>
    </source>
</reference>
<dbReference type="PIRSF" id="PIRSF005902">
    <property type="entry name" value="DNase_TatD"/>
    <property type="match status" value="1"/>
</dbReference>
<comment type="similarity">
    <text evidence="1">Belongs to the metallo-dependent hydrolases superfamily. TatD-type hydrolase family.</text>
</comment>
<feature type="binding site" evidence="4">
    <location>
        <position position="93"/>
    </location>
    <ligand>
        <name>a divalent metal cation</name>
        <dbReference type="ChEBI" id="CHEBI:60240"/>
        <label>1</label>
    </ligand>
</feature>
<feature type="binding site" evidence="4">
    <location>
        <position position="129"/>
    </location>
    <ligand>
        <name>a divalent metal cation</name>
        <dbReference type="ChEBI" id="CHEBI:60240"/>
        <label>2</label>
    </ligand>
</feature>
<evidence type="ECO:0000256" key="2">
    <source>
        <dbReference type="ARBA" id="ARBA00022723"/>
    </source>
</evidence>
<feature type="binding site" evidence="4">
    <location>
        <position position="7"/>
    </location>
    <ligand>
        <name>a divalent metal cation</name>
        <dbReference type="ChEBI" id="CHEBI:60240"/>
        <label>1</label>
    </ligand>
</feature>
<dbReference type="GO" id="GO:0005829">
    <property type="term" value="C:cytosol"/>
    <property type="evidence" value="ECO:0007669"/>
    <property type="project" value="TreeGrafter"/>
</dbReference>
<comment type="caution">
    <text evidence="5">The sequence shown here is derived from an EMBL/GenBank/DDBJ whole genome shotgun (WGS) entry which is preliminary data.</text>
</comment>
<gene>
    <name evidence="5" type="ORF">HH304_20060</name>
</gene>
<name>A0A848J8G2_9BACT</name>
<feature type="binding site" evidence="4">
    <location>
        <position position="205"/>
    </location>
    <ligand>
        <name>a divalent metal cation</name>
        <dbReference type="ChEBI" id="CHEBI:60240"/>
        <label>1</label>
    </ligand>
</feature>
<keyword evidence="6" id="KW-1185">Reference proteome</keyword>
<evidence type="ECO:0000256" key="3">
    <source>
        <dbReference type="ARBA" id="ARBA00022801"/>
    </source>
</evidence>
<protein>
    <submittedName>
        <fullName evidence="5">TatD family hydrolase</fullName>
    </submittedName>
</protein>
<dbReference type="FunFam" id="3.20.20.140:FF:000005">
    <property type="entry name" value="TatD family hydrolase"/>
    <property type="match status" value="1"/>
</dbReference>
<evidence type="ECO:0000256" key="4">
    <source>
        <dbReference type="PIRSR" id="PIRSR005902-1"/>
    </source>
</evidence>
<dbReference type="GO" id="GO:0004536">
    <property type="term" value="F:DNA nuclease activity"/>
    <property type="evidence" value="ECO:0007669"/>
    <property type="project" value="InterPro"/>
</dbReference>
<organism evidence="5 6">
    <name type="scientific">Marinigracilibium pacificum</name>
    <dbReference type="NCBI Taxonomy" id="2729599"/>
    <lineage>
        <taxon>Bacteria</taxon>
        <taxon>Pseudomonadati</taxon>
        <taxon>Bacteroidota</taxon>
        <taxon>Cytophagia</taxon>
        <taxon>Cytophagales</taxon>
        <taxon>Flammeovirgaceae</taxon>
        <taxon>Marinigracilibium</taxon>
    </lineage>
</organism>
<keyword evidence="2 4" id="KW-0479">Metal-binding</keyword>
<dbReference type="Pfam" id="PF01026">
    <property type="entry name" value="TatD_DNase"/>
    <property type="match status" value="1"/>
</dbReference>
<feature type="binding site" evidence="4">
    <location>
        <position position="156"/>
    </location>
    <ligand>
        <name>a divalent metal cation</name>
        <dbReference type="ChEBI" id="CHEBI:60240"/>
        <label>2</label>
    </ligand>
</feature>
<feature type="binding site" evidence="4">
    <location>
        <position position="5"/>
    </location>
    <ligand>
        <name>a divalent metal cation</name>
        <dbReference type="ChEBI" id="CHEBI:60240"/>
        <label>1</label>
    </ligand>
</feature>
<dbReference type="InterPro" id="IPR001130">
    <property type="entry name" value="TatD-like"/>
</dbReference>
<evidence type="ECO:0000313" key="6">
    <source>
        <dbReference type="Proteomes" id="UP000559010"/>
    </source>
</evidence>
<dbReference type="PANTHER" id="PTHR46124">
    <property type="entry name" value="D-AMINOACYL-TRNA DEACYLASE"/>
    <property type="match status" value="1"/>
</dbReference>
<dbReference type="AlphaFoldDB" id="A0A848J8G2"/>
<accession>A0A848J8G2</accession>
<dbReference type="SUPFAM" id="SSF51556">
    <property type="entry name" value="Metallo-dependent hydrolases"/>
    <property type="match status" value="1"/>
</dbReference>
<evidence type="ECO:0000256" key="1">
    <source>
        <dbReference type="ARBA" id="ARBA00009275"/>
    </source>
</evidence>
<dbReference type="InterPro" id="IPR032466">
    <property type="entry name" value="Metal_Hydrolase"/>
</dbReference>
<dbReference type="NCBIfam" id="TIGR00010">
    <property type="entry name" value="YchF/TatD family DNA exonuclease"/>
    <property type="match status" value="1"/>
</dbReference>
<dbReference type="InterPro" id="IPR015991">
    <property type="entry name" value="TatD/YcfH-like"/>
</dbReference>
<keyword evidence="3 5" id="KW-0378">Hydrolase</keyword>
<dbReference type="PANTHER" id="PTHR46124:SF4">
    <property type="entry name" value="HYDROLASE TATD"/>
    <property type="match status" value="1"/>
</dbReference>
<dbReference type="CDD" id="cd01310">
    <property type="entry name" value="TatD_DNAse"/>
    <property type="match status" value="1"/>
</dbReference>
<proteinExistence type="inferred from homology"/>
<dbReference type="EMBL" id="JABBNU010000015">
    <property type="protein sequence ID" value="NMM50714.1"/>
    <property type="molecule type" value="Genomic_DNA"/>
</dbReference>
<dbReference type="Proteomes" id="UP000559010">
    <property type="component" value="Unassembled WGS sequence"/>
</dbReference>
<dbReference type="Gene3D" id="3.20.20.140">
    <property type="entry name" value="Metal-dependent hydrolases"/>
    <property type="match status" value="1"/>
</dbReference>
<dbReference type="GO" id="GO:0046872">
    <property type="term" value="F:metal ion binding"/>
    <property type="evidence" value="ECO:0007669"/>
    <property type="project" value="UniProtKB-KW"/>
</dbReference>
<sequence length="258" mass="29321">MIDTHAHLYGKKFEEDIQETIERAKSTGLTKILLPNIDETSIDEMLEVVDANQGFCYPMIGIHPCSVTKDWEKQVQLVSDWLDKDERFIAVGEIGTDLYWDKSLFEEQKAALIAQVELAVKHDLPIVLHCRDSIDETIEIIEEQKKLNPNLTGVFHCFTGNTEQYKRIIDLDFLVGIGGVATFKNGGMDKIIPDMDIKKIVLETDSPYLAPVPYRGKRNEPSYTDLIAERVADLMGVSLKEIKIYTTENALKLFNLDQ</sequence>
<evidence type="ECO:0000313" key="5">
    <source>
        <dbReference type="EMBL" id="NMM50714.1"/>
    </source>
</evidence>
<dbReference type="GO" id="GO:0016788">
    <property type="term" value="F:hydrolase activity, acting on ester bonds"/>
    <property type="evidence" value="ECO:0007669"/>
    <property type="project" value="InterPro"/>
</dbReference>